<dbReference type="OrthoDB" id="5855668at2759"/>
<keyword evidence="5" id="KW-1185">Reference proteome</keyword>
<gene>
    <name evidence="4" type="ORF">CHLNCDRAFT_30221</name>
</gene>
<evidence type="ECO:0000313" key="4">
    <source>
        <dbReference type="EMBL" id="EFN58110.1"/>
    </source>
</evidence>
<dbReference type="SUPFAM" id="SSF53300">
    <property type="entry name" value="vWA-like"/>
    <property type="match status" value="1"/>
</dbReference>
<dbReference type="EMBL" id="GL433838">
    <property type="protein sequence ID" value="EFN58110.1"/>
    <property type="molecule type" value="Genomic_DNA"/>
</dbReference>
<dbReference type="SMART" id="SM00239">
    <property type="entry name" value="C2"/>
    <property type="match status" value="1"/>
</dbReference>
<dbReference type="InterPro" id="IPR000008">
    <property type="entry name" value="C2_dom"/>
</dbReference>
<dbReference type="GO" id="GO:0005886">
    <property type="term" value="C:plasma membrane"/>
    <property type="evidence" value="ECO:0007669"/>
    <property type="project" value="TreeGrafter"/>
</dbReference>
<dbReference type="eggNOG" id="KOG1327">
    <property type="taxonomic scope" value="Eukaryota"/>
</dbReference>
<dbReference type="KEGG" id="cvr:CHLNCDRAFT_30221"/>
<evidence type="ECO:0000256" key="1">
    <source>
        <dbReference type="ARBA" id="ARBA00009048"/>
    </source>
</evidence>
<comment type="similarity">
    <text evidence="1">Belongs to the copine family.</text>
</comment>
<dbReference type="SUPFAM" id="SSF49562">
    <property type="entry name" value="C2 domain (Calcium/lipid-binding domain, CaLB)"/>
    <property type="match status" value="2"/>
</dbReference>
<evidence type="ECO:0000259" key="3">
    <source>
        <dbReference type="PROSITE" id="PS50004"/>
    </source>
</evidence>
<dbReference type="AlphaFoldDB" id="E1Z758"/>
<dbReference type="Pfam" id="PF00168">
    <property type="entry name" value="C2"/>
    <property type="match status" value="2"/>
</dbReference>
<dbReference type="InterPro" id="IPR037768">
    <property type="entry name" value="C2B_Copine"/>
</dbReference>
<dbReference type="OMA" id="EMAAQCV"/>
<dbReference type="InterPro" id="IPR010734">
    <property type="entry name" value="Copine_C"/>
</dbReference>
<dbReference type="PROSITE" id="PS50004">
    <property type="entry name" value="C2"/>
    <property type="match status" value="1"/>
</dbReference>
<dbReference type="RefSeq" id="XP_005850212.1">
    <property type="nucleotide sequence ID" value="XM_005850150.1"/>
</dbReference>
<dbReference type="Proteomes" id="UP000008141">
    <property type="component" value="Unassembled WGS sequence"/>
</dbReference>
<dbReference type="CDD" id="cd04047">
    <property type="entry name" value="C2B_Copine"/>
    <property type="match status" value="1"/>
</dbReference>
<feature type="domain" description="C2" evidence="3">
    <location>
        <begin position="86"/>
        <end position="229"/>
    </location>
</feature>
<proteinExistence type="inferred from homology"/>
<sequence length="504" mass="55302">MAVIFASDGAKSKDWGEVGRTDTVANSLSPQFHKTVRVRYSFERLQPMRLVIFDVDDVKKESSKIKLNHQDFLAHGEFLLSSLLMAPGRQLTLPLANKHGRQLPGCVAVLSAEELPNTNAVVQLTLGASKLENKDTWGKSDPFVRISKLRHNGEWAPVLKTEVVDNNLNPMWRPLQASMSQLCGCDENRRLLLEVFDHDIDGSHDLIGRCEASLHQLKAAAAQGHGLLLINPKKQGMSSGTLLVKDITVTPRPSFLEYISGGIELNFIVSVDYTASNGDPRDPNSLHHYSQRPTMYEDAISAVGRVLEHYDHDKQFAAYGFGAAVPPTGSVSHCFPLNGNPSNPEVAGVRGILDAYRNTLSTVRLSGPTLFAPIINVAAQVCAIASQPSSRPKYYVLLILTDGCIMDMDHTLQAVVKASELPLSLLIVGVGSEDFSAMEKLDGDKKQIKAPNGQKAARDCVQFCQLRPHQRDTVESLAAKLLAELPGQLVEYFHHLKRMPPPTP</sequence>
<dbReference type="InterPro" id="IPR035892">
    <property type="entry name" value="C2_domain_sf"/>
</dbReference>
<dbReference type="GO" id="GO:0071277">
    <property type="term" value="P:cellular response to calcium ion"/>
    <property type="evidence" value="ECO:0007669"/>
    <property type="project" value="TreeGrafter"/>
</dbReference>
<organism evidence="5">
    <name type="scientific">Chlorella variabilis</name>
    <name type="common">Green alga</name>
    <dbReference type="NCBI Taxonomy" id="554065"/>
    <lineage>
        <taxon>Eukaryota</taxon>
        <taxon>Viridiplantae</taxon>
        <taxon>Chlorophyta</taxon>
        <taxon>core chlorophytes</taxon>
        <taxon>Trebouxiophyceae</taxon>
        <taxon>Chlorellales</taxon>
        <taxon>Chlorellaceae</taxon>
        <taxon>Chlorella clade</taxon>
        <taxon>Chlorella</taxon>
    </lineage>
</organism>
<dbReference type="InterPro" id="IPR036465">
    <property type="entry name" value="vWFA_dom_sf"/>
</dbReference>
<accession>E1Z758</accession>
<evidence type="ECO:0000313" key="5">
    <source>
        <dbReference type="Proteomes" id="UP000008141"/>
    </source>
</evidence>
<dbReference type="InParanoid" id="E1Z758"/>
<dbReference type="STRING" id="554065.E1Z758"/>
<dbReference type="SMART" id="SM00327">
    <property type="entry name" value="VWA"/>
    <property type="match status" value="1"/>
</dbReference>
<dbReference type="GO" id="GO:0005544">
    <property type="term" value="F:calcium-dependent phospholipid binding"/>
    <property type="evidence" value="ECO:0007669"/>
    <property type="project" value="InterPro"/>
</dbReference>
<reference evidence="4 5" key="1">
    <citation type="journal article" date="2010" name="Plant Cell">
        <title>The Chlorella variabilis NC64A genome reveals adaptation to photosymbiosis, coevolution with viruses, and cryptic sex.</title>
        <authorList>
            <person name="Blanc G."/>
            <person name="Duncan G."/>
            <person name="Agarkova I."/>
            <person name="Borodovsky M."/>
            <person name="Gurnon J."/>
            <person name="Kuo A."/>
            <person name="Lindquist E."/>
            <person name="Lucas S."/>
            <person name="Pangilinan J."/>
            <person name="Polle J."/>
            <person name="Salamov A."/>
            <person name="Terry A."/>
            <person name="Yamada T."/>
            <person name="Dunigan D.D."/>
            <person name="Grigoriev I.V."/>
            <person name="Claverie J.M."/>
            <person name="Van Etten J.L."/>
        </authorList>
    </citation>
    <scope>NUCLEOTIDE SEQUENCE [LARGE SCALE GENOMIC DNA]</scope>
    <source>
        <strain evidence="4 5">NC64A</strain>
    </source>
</reference>
<dbReference type="PANTHER" id="PTHR10857">
    <property type="entry name" value="COPINE"/>
    <property type="match status" value="1"/>
</dbReference>
<name>E1Z758_CHLVA</name>
<feature type="non-terminal residue" evidence="4">
    <location>
        <position position="504"/>
    </location>
</feature>
<dbReference type="Pfam" id="PF07002">
    <property type="entry name" value="Copine"/>
    <property type="match status" value="1"/>
</dbReference>
<dbReference type="GeneID" id="17357575"/>
<dbReference type="Gene3D" id="2.60.40.150">
    <property type="entry name" value="C2 domain"/>
    <property type="match status" value="2"/>
</dbReference>
<dbReference type="PANTHER" id="PTHR10857:SF106">
    <property type="entry name" value="C2 DOMAIN-CONTAINING PROTEIN"/>
    <property type="match status" value="1"/>
</dbReference>
<dbReference type="InterPro" id="IPR045052">
    <property type="entry name" value="Copine"/>
</dbReference>
<evidence type="ECO:0000256" key="2">
    <source>
        <dbReference type="ARBA" id="ARBA00022737"/>
    </source>
</evidence>
<dbReference type="FunCoup" id="E1Z758">
    <property type="interactions" value="630"/>
</dbReference>
<dbReference type="InterPro" id="IPR002035">
    <property type="entry name" value="VWF_A"/>
</dbReference>
<keyword evidence="2" id="KW-0677">Repeat</keyword>
<protein>
    <recommendedName>
        <fullName evidence="3">C2 domain-containing protein</fullName>
    </recommendedName>
</protein>